<dbReference type="InterPro" id="IPR036869">
    <property type="entry name" value="J_dom_sf"/>
</dbReference>
<reference evidence="3 4" key="1">
    <citation type="journal article" date="2017" name="Nat. Commun.">
        <title>Genome assembly with in vitro proximity ligation data and whole-genome triplication in lettuce.</title>
        <authorList>
            <person name="Reyes-Chin-Wo S."/>
            <person name="Wang Z."/>
            <person name="Yang X."/>
            <person name="Kozik A."/>
            <person name="Arikit S."/>
            <person name="Song C."/>
            <person name="Xia L."/>
            <person name="Froenicke L."/>
            <person name="Lavelle D.O."/>
            <person name="Truco M.J."/>
            <person name="Xia R."/>
            <person name="Zhu S."/>
            <person name="Xu C."/>
            <person name="Xu H."/>
            <person name="Xu X."/>
            <person name="Cox K."/>
            <person name="Korf I."/>
            <person name="Meyers B.C."/>
            <person name="Michelmore R.W."/>
        </authorList>
    </citation>
    <scope>NUCLEOTIDE SEQUENCE [LARGE SCALE GENOMIC DNA]</scope>
    <source>
        <strain evidence="4">cv. Salinas</strain>
        <tissue evidence="3">Seedlings</tissue>
    </source>
</reference>
<evidence type="ECO:0000313" key="3">
    <source>
        <dbReference type="EMBL" id="KAJ0210063.1"/>
    </source>
</evidence>
<accession>A0A9R1VRT2</accession>
<name>A0A9R1VRT2_LACSA</name>
<dbReference type="SUPFAM" id="SSF46565">
    <property type="entry name" value="Chaperone J-domain"/>
    <property type="match status" value="1"/>
</dbReference>
<dbReference type="InterPro" id="IPR001623">
    <property type="entry name" value="DnaJ_domain"/>
</dbReference>
<dbReference type="EMBL" id="NBSK02000004">
    <property type="protein sequence ID" value="KAJ0210063.1"/>
    <property type="molecule type" value="Genomic_DNA"/>
</dbReference>
<gene>
    <name evidence="3" type="ORF">LSAT_V11C400166900</name>
</gene>
<dbReference type="AlphaFoldDB" id="A0A9R1VRT2"/>
<keyword evidence="4" id="KW-1185">Reference proteome</keyword>
<feature type="compositionally biased region" description="Polar residues" evidence="1">
    <location>
        <begin position="87"/>
        <end position="102"/>
    </location>
</feature>
<dbReference type="PROSITE" id="PS50076">
    <property type="entry name" value="DNAJ_2"/>
    <property type="match status" value="1"/>
</dbReference>
<evidence type="ECO:0000259" key="2">
    <source>
        <dbReference type="PROSITE" id="PS50076"/>
    </source>
</evidence>
<dbReference type="PANTHER" id="PTHR36335:SF1">
    <property type="entry name" value="CHAPERONE DNAJ-DOMAIN SUPERFAMILY PROTEIN"/>
    <property type="match status" value="1"/>
</dbReference>
<dbReference type="Gene3D" id="1.10.287.110">
    <property type="entry name" value="DnaJ domain"/>
    <property type="match status" value="1"/>
</dbReference>
<dbReference type="Proteomes" id="UP000235145">
    <property type="component" value="Unassembled WGS sequence"/>
</dbReference>
<sequence length="302" mass="34986">MGNLRRGKKSVEAENIVMLDEENDCFSNVDIPKPESLAKKSRASKRLKNNKNFTPKSYIYIDDDDDDDAKHSPMKFSKCKRTYPGKDSNNCHGVRKQSNNDPSTDHNASECEIMVDSKGMLQKLWERASLKKKASVQSESDSKKGQCGFGHIDEKSKETPTSNQVENEEKHKAEEAKQLQRVMKRKEAEKSRLLDIERRQKQRVKEIRETQEQEKENMNLKEIYRTKVQNDLKNLEMTCHDMPSLLRGLGIFVDDSSTQIRAAYKRALLSFHPDRATGSDMHQQVEAEEKFKLISRMRDKFI</sequence>
<comment type="caution">
    <text evidence="3">The sequence shown here is derived from an EMBL/GenBank/DDBJ whole genome shotgun (WGS) entry which is preliminary data.</text>
</comment>
<protein>
    <recommendedName>
        <fullName evidence="2">J domain-containing protein</fullName>
    </recommendedName>
</protein>
<dbReference type="Pfam" id="PF00226">
    <property type="entry name" value="DnaJ"/>
    <property type="match status" value="1"/>
</dbReference>
<dbReference type="CDD" id="cd06257">
    <property type="entry name" value="DnaJ"/>
    <property type="match status" value="1"/>
</dbReference>
<feature type="domain" description="J" evidence="2">
    <location>
        <begin position="244"/>
        <end position="302"/>
    </location>
</feature>
<proteinExistence type="predicted"/>
<evidence type="ECO:0000256" key="1">
    <source>
        <dbReference type="SAM" id="MobiDB-lite"/>
    </source>
</evidence>
<feature type="region of interest" description="Disordered" evidence="1">
    <location>
        <begin position="132"/>
        <end position="190"/>
    </location>
</feature>
<feature type="compositionally biased region" description="Basic and acidic residues" evidence="1">
    <location>
        <begin position="167"/>
        <end position="178"/>
    </location>
</feature>
<feature type="region of interest" description="Disordered" evidence="1">
    <location>
        <begin position="82"/>
        <end position="107"/>
    </location>
</feature>
<dbReference type="OrthoDB" id="498970at2759"/>
<evidence type="ECO:0000313" key="4">
    <source>
        <dbReference type="Proteomes" id="UP000235145"/>
    </source>
</evidence>
<organism evidence="3 4">
    <name type="scientific">Lactuca sativa</name>
    <name type="common">Garden lettuce</name>
    <dbReference type="NCBI Taxonomy" id="4236"/>
    <lineage>
        <taxon>Eukaryota</taxon>
        <taxon>Viridiplantae</taxon>
        <taxon>Streptophyta</taxon>
        <taxon>Embryophyta</taxon>
        <taxon>Tracheophyta</taxon>
        <taxon>Spermatophyta</taxon>
        <taxon>Magnoliopsida</taxon>
        <taxon>eudicotyledons</taxon>
        <taxon>Gunneridae</taxon>
        <taxon>Pentapetalae</taxon>
        <taxon>asterids</taxon>
        <taxon>campanulids</taxon>
        <taxon>Asterales</taxon>
        <taxon>Asteraceae</taxon>
        <taxon>Cichorioideae</taxon>
        <taxon>Cichorieae</taxon>
        <taxon>Lactucinae</taxon>
        <taxon>Lactuca</taxon>
    </lineage>
</organism>
<dbReference type="PANTHER" id="PTHR36335">
    <property type="entry name" value="CHAPERONE DNAJ-DOMAIN SUPERFAMILY PROTEIN"/>
    <property type="match status" value="1"/>
</dbReference>